<dbReference type="PANTHER" id="PTHR32182:SF0">
    <property type="entry name" value="DNA REPLICATION AND REPAIR PROTEIN RECF"/>
    <property type="match status" value="1"/>
</dbReference>
<name>A0ABS5BI99_9MOLU</name>
<dbReference type="Pfam" id="PF13555">
    <property type="entry name" value="AAA_29"/>
    <property type="match status" value="1"/>
</dbReference>
<sequence>MKKLTKIKLINWHLFVSQTIDIKNNTLISGENGVGKTTLLDALQYVLIGGKSGVKFNIAANENAKRSVENYMKGKIGAENKKFLRNSDVITHISLEFYDEIKQKFTIIGCVLELPYKGILKEKFYLFNDIKISDEIFISCNNRPNNFQQTRNYLRQFNQSFDFFDTKKQYQDRIQKYLCIDINKYNKILPKALSFKSLNLQNFVFDFLLESNPINVVSLKNNVHQLKKIENQIQLEKSKLKKLIKIIDLDKEVGLLENQININFLVEKMIFCEKKQNFLNDLLQKKKEVKLIIENCLQKQKNTVLKIENLNNKILQLKTFQMQDDAGTSLYFLQKDLIQKEKNLNDFENQLYKFQNNLKDENNILKKLFEFDNFSLTDEIKKIMHFIDKFSFDNGREEDFLFLKDSIKKISYFFYKKIIEMNIKQNNLKEEINSLQDNVMNNHYQIDNIKSHIKNYPLNLNIMKLISLIKNNLKKIYKKDIFIYPLCELIEIKDELWRNAIEGFLGKRKFNLIIDPLYFDQSLKIYEKYQLKEKIYDVGLVNVEKISDIEPRANSLFYKITANDKNALKYAKILLSNVICELDVTKLKNHSNSITPQCMIYNNYTARQLNPKTYSVPYIGFNYKDDYQKKVTEEMGFYQNELMKKKNIFQKNEHFISLIKNSKINILLDNDFSSKYEKLNIQKKEIQETKKKIEQLNKKDLKAIENNLNQLQIIYSEENNKLNKILSEIAENKNKEKNYQSQIVSLEKELVVLKDELNKKQKEEVINLEAASVQFKNFLNQYKHNFELICRNIKGNIQEIEKQKNNKKLDIIMLMKLYVKEYNIFDCEPNINNLDFFVQEYNLINFKNLINYEQESRELRIKTEIIFKEEFANKLKESIENAHQKIKNLNNILKDRPFGNDQYQIIIDASEDPEYKKYYSIFMEENEFIQQKKSISGELKNYKEIIIDELFQKIISFDSEYESVMYEFLDYRNYLYYDIKIKDRYNNVSLFSKIFREKSGGETQVPFYIIMAVCFEQLMVENTDNKGCLVLFDETFNNMDENRIESMMSFFNELKFQFFIAIPPQRIVNISPFVQTNLIIIKDNNHIIVEDFTKEIIN</sequence>
<dbReference type="PANTHER" id="PTHR32182">
    <property type="entry name" value="DNA REPLICATION AND REPAIR PROTEIN RECF"/>
    <property type="match status" value="1"/>
</dbReference>
<dbReference type="InterPro" id="IPR027417">
    <property type="entry name" value="P-loop_NTPase"/>
</dbReference>
<dbReference type="RefSeq" id="WP_138107797.1">
    <property type="nucleotide sequence ID" value="NZ_VBRA02000006.1"/>
</dbReference>
<keyword evidence="1" id="KW-0175">Coiled coil</keyword>
<evidence type="ECO:0000313" key="3">
    <source>
        <dbReference type="Proteomes" id="UP001192346"/>
    </source>
</evidence>
<organism evidence="2 3">
    <name type="scientific">Texas Phoenix palm phytoplasma</name>
    <dbReference type="NCBI Taxonomy" id="176709"/>
    <lineage>
        <taxon>Bacteria</taxon>
        <taxon>Bacillati</taxon>
        <taxon>Mycoplasmatota</taxon>
        <taxon>Mollicutes</taxon>
        <taxon>Acholeplasmatales</taxon>
        <taxon>Acholeplasmataceae</taxon>
        <taxon>Candidatus Phytoplasma</taxon>
        <taxon>16SrIV (Coconut lethal yellows group)</taxon>
    </lineage>
</organism>
<accession>A0ABS5BI99</accession>
<feature type="coiled-coil region" evidence="1">
    <location>
        <begin position="676"/>
        <end position="763"/>
    </location>
</feature>
<evidence type="ECO:0000256" key="1">
    <source>
        <dbReference type="SAM" id="Coils"/>
    </source>
</evidence>
<dbReference type="Gene3D" id="3.40.50.300">
    <property type="entry name" value="P-loop containing nucleotide triphosphate hydrolases"/>
    <property type="match status" value="1"/>
</dbReference>
<dbReference type="SUPFAM" id="SSF52540">
    <property type="entry name" value="P-loop containing nucleoside triphosphate hydrolases"/>
    <property type="match status" value="2"/>
</dbReference>
<comment type="caution">
    <text evidence="2">The sequence shown here is derived from an EMBL/GenBank/DDBJ whole genome shotgun (WGS) entry which is preliminary data.</text>
</comment>
<dbReference type="Pfam" id="PF13558">
    <property type="entry name" value="SbcC_Walker_B"/>
    <property type="match status" value="1"/>
</dbReference>
<dbReference type="Gene3D" id="3.40.1140.10">
    <property type="match status" value="1"/>
</dbReference>
<dbReference type="EMBL" id="VBRA02000006">
    <property type="protein sequence ID" value="MBP3059308.1"/>
    <property type="molecule type" value="Genomic_DNA"/>
</dbReference>
<evidence type="ECO:0000313" key="2">
    <source>
        <dbReference type="EMBL" id="MBP3059308.1"/>
    </source>
</evidence>
<gene>
    <name evidence="2" type="ORF">FEF22_000705</name>
</gene>
<keyword evidence="3" id="KW-1185">Reference proteome</keyword>
<proteinExistence type="predicted"/>
<protein>
    <recommendedName>
        <fullName evidence="4">AAA family ATPase</fullName>
    </recommendedName>
</protein>
<reference evidence="2" key="1">
    <citation type="submission" date="2019-10" db="EMBL/GenBank/DDBJ databases">
        <title>Whole Genome Sequencing and Characterization of Texas Phoenix Palm Decline Phytoplasma Belongs to Lethal Yellowing (16SrIV) Group.</title>
        <authorList>
            <person name="Bao M."/>
        </authorList>
    </citation>
    <scope>NUCLEOTIDE SEQUENCE [LARGE SCALE GENOMIC DNA]</scope>
    <source>
        <strain evidence="2">ACPD</strain>
    </source>
</reference>
<dbReference type="Proteomes" id="UP001192346">
    <property type="component" value="Unassembled WGS sequence"/>
</dbReference>
<evidence type="ECO:0008006" key="4">
    <source>
        <dbReference type="Google" id="ProtNLM"/>
    </source>
</evidence>
<feature type="coiled-coil region" evidence="1">
    <location>
        <begin position="293"/>
        <end position="364"/>
    </location>
</feature>